<protein>
    <submittedName>
        <fullName evidence="1">Uncharacterized protein</fullName>
    </submittedName>
</protein>
<dbReference type="AlphaFoldDB" id="A0A0J6Y7G3"/>
<name>A0A0J6Y7G3_COCIT</name>
<evidence type="ECO:0000313" key="2">
    <source>
        <dbReference type="Proteomes" id="UP000054565"/>
    </source>
</evidence>
<sequence>MFVTIPRSQNYTVPARFWGTKANSLPPAWKSTADFRASMPWGLVILDFYSVPCLNFSHHQEAVEKRLARSKILQYTSSNCDGKCGTGDKHFIPDTKRVDVKGNSCSSQEHLAWTGYWSRLAAQVDCLFKSTQLDIYLPKLGECSLGVHMYTSEKALFRLM</sequence>
<gene>
    <name evidence="1" type="ORF">CIRG_03377</name>
</gene>
<evidence type="ECO:0000313" key="1">
    <source>
        <dbReference type="EMBL" id="KMP03685.1"/>
    </source>
</evidence>
<reference evidence="2" key="1">
    <citation type="journal article" date="2010" name="Genome Res.">
        <title>Population genomic sequencing of Coccidioides fungi reveals recent hybridization and transposon control.</title>
        <authorList>
            <person name="Neafsey D.E."/>
            <person name="Barker B.M."/>
            <person name="Sharpton T.J."/>
            <person name="Stajich J.E."/>
            <person name="Park D.J."/>
            <person name="Whiston E."/>
            <person name="Hung C.-Y."/>
            <person name="McMahan C."/>
            <person name="White J."/>
            <person name="Sykes S."/>
            <person name="Heiman D."/>
            <person name="Young S."/>
            <person name="Zeng Q."/>
            <person name="Abouelleil A."/>
            <person name="Aftuck L."/>
            <person name="Bessette D."/>
            <person name="Brown A."/>
            <person name="FitzGerald M."/>
            <person name="Lui A."/>
            <person name="Macdonald J.P."/>
            <person name="Priest M."/>
            <person name="Orbach M.J."/>
            <person name="Galgiani J.N."/>
            <person name="Kirkland T.N."/>
            <person name="Cole G.T."/>
            <person name="Birren B.W."/>
            <person name="Henn M.R."/>
            <person name="Taylor J.W."/>
            <person name="Rounsley S.D."/>
        </authorList>
    </citation>
    <scope>NUCLEOTIDE SEQUENCE [LARGE SCALE GENOMIC DNA]</scope>
    <source>
        <strain evidence="2">RMSCC 2394</strain>
    </source>
</reference>
<dbReference type="Proteomes" id="UP000054565">
    <property type="component" value="Unassembled WGS sequence"/>
</dbReference>
<dbReference type="EMBL" id="DS028094">
    <property type="protein sequence ID" value="KMP03685.1"/>
    <property type="molecule type" value="Genomic_DNA"/>
</dbReference>
<proteinExistence type="predicted"/>
<accession>A0A0J6Y7G3</accession>
<organism evidence="1 2">
    <name type="scientific">Coccidioides immitis RMSCC 2394</name>
    <dbReference type="NCBI Taxonomy" id="404692"/>
    <lineage>
        <taxon>Eukaryota</taxon>
        <taxon>Fungi</taxon>
        <taxon>Dikarya</taxon>
        <taxon>Ascomycota</taxon>
        <taxon>Pezizomycotina</taxon>
        <taxon>Eurotiomycetes</taxon>
        <taxon>Eurotiomycetidae</taxon>
        <taxon>Onygenales</taxon>
        <taxon>Onygenaceae</taxon>
        <taxon>Coccidioides</taxon>
    </lineage>
</organism>